<evidence type="ECO:0000313" key="2">
    <source>
        <dbReference type="Proteomes" id="UP000005239"/>
    </source>
</evidence>
<name>A0A2A6CLF5_PRIPA</name>
<sequence>MTEQMPQLLLLLTIAAPFTATAVLSGLSHELLGEGLIWTNADGTPVTMCTVSLKNGSTVAQTCTMTEGFGPRSVGCYAVWSGARLLQQGCYSGQELSLRDQCRKGACVADDNNKNGAVLFCCCHGALKQSGIKLMTAILLMFACALGLMFAVFLLLSATSSFVVSTAVLSDLSNELIDDGLVSLDGSGVPTTVCMVSIKDETSRIQLCPMTPGFGPRSVGCFTVWNSTGAVLQQGCYSNQEISLRSQCKKGKCSSDRKRMGVSFCCCHGPLCNAAYSQA</sequence>
<reference evidence="1" key="2">
    <citation type="submission" date="2022-06" db="UniProtKB">
        <authorList>
            <consortium name="EnsemblMetazoa"/>
        </authorList>
    </citation>
    <scope>IDENTIFICATION</scope>
    <source>
        <strain evidence="1">PS312</strain>
    </source>
</reference>
<dbReference type="Gene3D" id="2.10.60.10">
    <property type="entry name" value="CD59"/>
    <property type="match status" value="2"/>
</dbReference>
<proteinExistence type="predicted"/>
<dbReference type="AlphaFoldDB" id="A0A2A6CLF5"/>
<dbReference type="OrthoDB" id="5855855at2759"/>
<dbReference type="InterPro" id="IPR045860">
    <property type="entry name" value="Snake_toxin-like_sf"/>
</dbReference>
<accession>A0A8R1YGQ8</accession>
<dbReference type="SUPFAM" id="SSF57302">
    <property type="entry name" value="Snake toxin-like"/>
    <property type="match status" value="1"/>
</dbReference>
<accession>A0A2A6CLF5</accession>
<reference evidence="2" key="1">
    <citation type="journal article" date="2008" name="Nat. Genet.">
        <title>The Pristionchus pacificus genome provides a unique perspective on nematode lifestyle and parasitism.</title>
        <authorList>
            <person name="Dieterich C."/>
            <person name="Clifton S.W."/>
            <person name="Schuster L.N."/>
            <person name="Chinwalla A."/>
            <person name="Delehaunty K."/>
            <person name="Dinkelacker I."/>
            <person name="Fulton L."/>
            <person name="Fulton R."/>
            <person name="Godfrey J."/>
            <person name="Minx P."/>
            <person name="Mitreva M."/>
            <person name="Roeseler W."/>
            <person name="Tian H."/>
            <person name="Witte H."/>
            <person name="Yang S.P."/>
            <person name="Wilson R.K."/>
            <person name="Sommer R.J."/>
        </authorList>
    </citation>
    <scope>NUCLEOTIDE SEQUENCE [LARGE SCALE GENOMIC DNA]</scope>
    <source>
        <strain evidence="2">PS312</strain>
    </source>
</reference>
<gene>
    <name evidence="1" type="primary">WBGene00105127</name>
</gene>
<dbReference type="Proteomes" id="UP000005239">
    <property type="component" value="Unassembled WGS sequence"/>
</dbReference>
<keyword evidence="2" id="KW-1185">Reference proteome</keyword>
<dbReference type="EnsemblMetazoa" id="PPA15573.1">
    <property type="protein sequence ID" value="PPA15573.1"/>
    <property type="gene ID" value="WBGene00105127"/>
</dbReference>
<protein>
    <submittedName>
        <fullName evidence="1">Activin_recp domain-containing protein</fullName>
    </submittedName>
</protein>
<evidence type="ECO:0000313" key="1">
    <source>
        <dbReference type="EnsemblMetazoa" id="PPA15573.1"/>
    </source>
</evidence>
<dbReference type="CDD" id="cd23533">
    <property type="entry name" value="TFP_LU_ECD_BMPR2_like"/>
    <property type="match status" value="1"/>
</dbReference>
<organism evidence="1 2">
    <name type="scientific">Pristionchus pacificus</name>
    <name type="common">Parasitic nematode worm</name>
    <dbReference type="NCBI Taxonomy" id="54126"/>
    <lineage>
        <taxon>Eukaryota</taxon>
        <taxon>Metazoa</taxon>
        <taxon>Ecdysozoa</taxon>
        <taxon>Nematoda</taxon>
        <taxon>Chromadorea</taxon>
        <taxon>Rhabditida</taxon>
        <taxon>Rhabditina</taxon>
        <taxon>Diplogasteromorpha</taxon>
        <taxon>Diplogasteroidea</taxon>
        <taxon>Neodiplogasteridae</taxon>
        <taxon>Pristionchus</taxon>
    </lineage>
</organism>